<dbReference type="InterPro" id="IPR009057">
    <property type="entry name" value="Homeodomain-like_sf"/>
</dbReference>
<evidence type="ECO:0000313" key="6">
    <source>
        <dbReference type="Proteomes" id="UP001176806"/>
    </source>
</evidence>
<dbReference type="PANTHER" id="PTHR47893:SF1">
    <property type="entry name" value="REGULATORY PROTEIN PCHR"/>
    <property type="match status" value="1"/>
</dbReference>
<dbReference type="RefSeq" id="WP_303303386.1">
    <property type="nucleotide sequence ID" value="NZ_BAABDA010000004.1"/>
</dbReference>
<gene>
    <name evidence="5" type="ORF">Q4Q40_18140</name>
</gene>
<dbReference type="EMBL" id="JAUOEL010000007">
    <property type="protein sequence ID" value="MDO5976124.1"/>
    <property type="molecule type" value="Genomic_DNA"/>
</dbReference>
<dbReference type="Proteomes" id="UP001176806">
    <property type="component" value="Unassembled WGS sequence"/>
</dbReference>
<keyword evidence="2" id="KW-0238">DNA-binding</keyword>
<dbReference type="InterPro" id="IPR053142">
    <property type="entry name" value="PchR_regulatory_protein"/>
</dbReference>
<dbReference type="PROSITE" id="PS01124">
    <property type="entry name" value="HTH_ARAC_FAMILY_2"/>
    <property type="match status" value="1"/>
</dbReference>
<feature type="domain" description="HTH araC/xylS-type" evidence="4">
    <location>
        <begin position="235"/>
        <end position="333"/>
    </location>
</feature>
<proteinExistence type="predicted"/>
<keyword evidence="3" id="KW-0804">Transcription</keyword>
<organism evidence="5 6">
    <name type="scientific">Flavivirga jejuensis</name>
    <dbReference type="NCBI Taxonomy" id="870487"/>
    <lineage>
        <taxon>Bacteria</taxon>
        <taxon>Pseudomonadati</taxon>
        <taxon>Bacteroidota</taxon>
        <taxon>Flavobacteriia</taxon>
        <taxon>Flavobacteriales</taxon>
        <taxon>Flavobacteriaceae</taxon>
        <taxon>Flavivirga</taxon>
    </lineage>
</organism>
<reference evidence="5" key="1">
    <citation type="submission" date="2023-07" db="EMBL/GenBank/DDBJ databases">
        <title>Two novel species in the genus Flavivirga.</title>
        <authorList>
            <person name="Kwon K."/>
        </authorList>
    </citation>
    <scope>NUCLEOTIDE SEQUENCE</scope>
    <source>
        <strain evidence="5">KACC 14158</strain>
    </source>
</reference>
<name>A0ABT8WSN7_9FLAO</name>
<dbReference type="PROSITE" id="PS00041">
    <property type="entry name" value="HTH_ARAC_FAMILY_1"/>
    <property type="match status" value="1"/>
</dbReference>
<dbReference type="SUPFAM" id="SSF46689">
    <property type="entry name" value="Homeodomain-like"/>
    <property type="match status" value="1"/>
</dbReference>
<dbReference type="Gene3D" id="1.10.10.60">
    <property type="entry name" value="Homeodomain-like"/>
    <property type="match status" value="2"/>
</dbReference>
<evidence type="ECO:0000313" key="5">
    <source>
        <dbReference type="EMBL" id="MDO5976124.1"/>
    </source>
</evidence>
<dbReference type="InterPro" id="IPR018060">
    <property type="entry name" value="HTH_AraC"/>
</dbReference>
<sequence>MGDKKSKFTVKTNNGDEIRNELNIDLEKNSFLETKEIIQTDFFKSEYKEILLKGASLVLRDSTITPPVNIDIDYPFPFIKVHFELQGSMFYASEHHEEDVVFVDSGRYNFFYLPKVKGTITLKKSKVRSLEIVVTEQFLRDTFKSNFNKISNRFGRALQENVFFVMFKKSPFIPSYLLVIANDIIKCSFEKEIKEVYIESKIKEVFSYIFTQLNQLQEPVDELFSISVNDRQMIVDVEKILVENLAEYLTIDKLAKMSGVNKSKLKKNFKIVTGKTIFTYLTDLRMKKASDLLLQNDMSISEVAYAVGYKYPKHFTVAFKRKFNYLPSELKKH</sequence>
<dbReference type="Pfam" id="PF12833">
    <property type="entry name" value="HTH_18"/>
    <property type="match status" value="1"/>
</dbReference>
<dbReference type="InterPro" id="IPR018062">
    <property type="entry name" value="HTH_AraC-typ_CS"/>
</dbReference>
<keyword evidence="1" id="KW-0805">Transcription regulation</keyword>
<protein>
    <submittedName>
        <fullName evidence="5">AraC family transcriptional regulator</fullName>
    </submittedName>
</protein>
<evidence type="ECO:0000256" key="3">
    <source>
        <dbReference type="ARBA" id="ARBA00023163"/>
    </source>
</evidence>
<dbReference type="PANTHER" id="PTHR47893">
    <property type="entry name" value="REGULATORY PROTEIN PCHR"/>
    <property type="match status" value="1"/>
</dbReference>
<keyword evidence="6" id="KW-1185">Reference proteome</keyword>
<accession>A0ABT8WSN7</accession>
<evidence type="ECO:0000256" key="2">
    <source>
        <dbReference type="ARBA" id="ARBA00023125"/>
    </source>
</evidence>
<comment type="caution">
    <text evidence="5">The sequence shown here is derived from an EMBL/GenBank/DDBJ whole genome shotgun (WGS) entry which is preliminary data.</text>
</comment>
<dbReference type="SMART" id="SM00342">
    <property type="entry name" value="HTH_ARAC"/>
    <property type="match status" value="1"/>
</dbReference>
<evidence type="ECO:0000259" key="4">
    <source>
        <dbReference type="PROSITE" id="PS01124"/>
    </source>
</evidence>
<evidence type="ECO:0000256" key="1">
    <source>
        <dbReference type="ARBA" id="ARBA00023015"/>
    </source>
</evidence>